<dbReference type="EMBL" id="GBRH01274719">
    <property type="protein sequence ID" value="JAD23176.1"/>
    <property type="molecule type" value="Transcribed_RNA"/>
</dbReference>
<keyword evidence="1" id="KW-1133">Transmembrane helix</keyword>
<keyword evidence="1" id="KW-0472">Membrane</keyword>
<dbReference type="AlphaFoldDB" id="A0A0A8YB24"/>
<proteinExistence type="predicted"/>
<reference evidence="2" key="1">
    <citation type="submission" date="2014-09" db="EMBL/GenBank/DDBJ databases">
        <authorList>
            <person name="Magalhaes I.L.F."/>
            <person name="Oliveira U."/>
            <person name="Santos F.R."/>
            <person name="Vidigal T.H.D.A."/>
            <person name="Brescovit A.D."/>
            <person name="Santos A.J."/>
        </authorList>
    </citation>
    <scope>NUCLEOTIDE SEQUENCE</scope>
    <source>
        <tissue evidence="2">Shoot tissue taken approximately 20 cm above the soil surface</tissue>
    </source>
</reference>
<protein>
    <submittedName>
        <fullName evidence="2">Uncharacterized protein</fullName>
    </submittedName>
</protein>
<reference evidence="2" key="2">
    <citation type="journal article" date="2015" name="Data Brief">
        <title>Shoot transcriptome of the giant reed, Arundo donax.</title>
        <authorList>
            <person name="Barrero R.A."/>
            <person name="Guerrero F.D."/>
            <person name="Moolhuijzen P."/>
            <person name="Goolsby J.A."/>
            <person name="Tidwell J."/>
            <person name="Bellgard S.E."/>
            <person name="Bellgard M.I."/>
        </authorList>
    </citation>
    <scope>NUCLEOTIDE SEQUENCE</scope>
    <source>
        <tissue evidence="2">Shoot tissue taken approximately 20 cm above the soil surface</tissue>
    </source>
</reference>
<sequence length="46" mass="5063">MPFNTSCIIATPSKILCPFIKPVCTFSISLPITLANLIVRIFVIIL</sequence>
<evidence type="ECO:0000313" key="2">
    <source>
        <dbReference type="EMBL" id="JAD23176.1"/>
    </source>
</evidence>
<keyword evidence="1" id="KW-0812">Transmembrane</keyword>
<evidence type="ECO:0000256" key="1">
    <source>
        <dbReference type="SAM" id="Phobius"/>
    </source>
</evidence>
<name>A0A0A8YB24_ARUDO</name>
<feature type="transmembrane region" description="Helical" evidence="1">
    <location>
        <begin position="23"/>
        <end position="45"/>
    </location>
</feature>
<accession>A0A0A8YB24</accession>
<organism evidence="2">
    <name type="scientific">Arundo donax</name>
    <name type="common">Giant reed</name>
    <name type="synonym">Donax arundinaceus</name>
    <dbReference type="NCBI Taxonomy" id="35708"/>
    <lineage>
        <taxon>Eukaryota</taxon>
        <taxon>Viridiplantae</taxon>
        <taxon>Streptophyta</taxon>
        <taxon>Embryophyta</taxon>
        <taxon>Tracheophyta</taxon>
        <taxon>Spermatophyta</taxon>
        <taxon>Magnoliopsida</taxon>
        <taxon>Liliopsida</taxon>
        <taxon>Poales</taxon>
        <taxon>Poaceae</taxon>
        <taxon>PACMAD clade</taxon>
        <taxon>Arundinoideae</taxon>
        <taxon>Arundineae</taxon>
        <taxon>Arundo</taxon>
    </lineage>
</organism>